<dbReference type="PANTHER" id="PTHR34610">
    <property type="entry name" value="SSL7007 PROTEIN"/>
    <property type="match status" value="1"/>
</dbReference>
<dbReference type="Pfam" id="PF13470">
    <property type="entry name" value="PIN_3"/>
    <property type="match status" value="1"/>
</dbReference>
<reference evidence="3 4" key="1">
    <citation type="journal article" date="2008" name="Proc. Natl. Acad. Sci. U.S.A.">
        <title>The genome of Cyanothece 51142, a unicellular diazotrophic cyanobacterium important in the marine nitrogen cycle.</title>
        <authorList>
            <person name="Welsh E.A."/>
            <person name="Liberton M."/>
            <person name="Stoeckel J."/>
            <person name="Loh T."/>
            <person name="Elvitigala T."/>
            <person name="Wang C."/>
            <person name="Wollam A."/>
            <person name="Fulton R.S."/>
            <person name="Clifton S.W."/>
            <person name="Jacobs J.M."/>
            <person name="Aurora R."/>
            <person name="Ghosh B.K."/>
            <person name="Sherman L.A."/>
            <person name="Smith R.D."/>
            <person name="Wilson R.K."/>
            <person name="Pakrasi H.B."/>
        </authorList>
    </citation>
    <scope>NUCLEOTIDE SEQUENCE [LARGE SCALE GENOMIC DNA]</scope>
    <source>
        <strain evidence="4">ATCC 51142 / BH68</strain>
    </source>
</reference>
<proteinExistence type="predicted"/>
<sequence length="143" mass="16450">MKVLLDTNIWISGLLWGGQARDIILLAQQNKIVIYISSPLLDELEKTLKYAKLERRLTQLEITRDEILEEVRKITLLCQPKPLSSISDLRDPQDKIVLETAVTIPVDVIISGDKDLLVLKEFEKIPILTISQFLELFRNNLKE</sequence>
<name>B1X2Q0_CROS5</name>
<dbReference type="OrthoDB" id="426765at2"/>
<dbReference type="InterPro" id="IPR002716">
    <property type="entry name" value="PIN_dom"/>
</dbReference>
<dbReference type="STRING" id="43989.cce_5065"/>
<dbReference type="InterPro" id="IPR002850">
    <property type="entry name" value="PIN_toxin-like"/>
</dbReference>
<dbReference type="KEGG" id="cyt:cce_5065"/>
<gene>
    <name evidence="3" type="ordered locus">cce_5065</name>
</gene>
<evidence type="ECO:0000313" key="3">
    <source>
        <dbReference type="EMBL" id="ACB54411.1"/>
    </source>
</evidence>
<dbReference type="InterPro" id="IPR029060">
    <property type="entry name" value="PIN-like_dom_sf"/>
</dbReference>
<dbReference type="NCBIfam" id="TIGR00305">
    <property type="entry name" value="putative toxin-antitoxin system toxin component, PIN family"/>
    <property type="match status" value="1"/>
</dbReference>
<dbReference type="PANTHER" id="PTHR34610:SF4">
    <property type="entry name" value="SLL8027 PROTEIN"/>
    <property type="match status" value="1"/>
</dbReference>
<feature type="coiled-coil region" evidence="1">
    <location>
        <begin position="41"/>
        <end position="70"/>
    </location>
</feature>
<dbReference type="Proteomes" id="UP000001203">
    <property type="component" value="Chromosome linear"/>
</dbReference>
<feature type="domain" description="PIN" evidence="2">
    <location>
        <begin position="1"/>
        <end position="118"/>
    </location>
</feature>
<accession>B1X2Q0</accession>
<dbReference type="SUPFAM" id="SSF88723">
    <property type="entry name" value="PIN domain-like"/>
    <property type="match status" value="1"/>
</dbReference>
<keyword evidence="4" id="KW-1185">Reference proteome</keyword>
<organism evidence="3 4">
    <name type="scientific">Crocosphaera subtropica (strain ATCC 51142 / BH68)</name>
    <name type="common">Cyanothece sp. (strain ATCC 51142)</name>
    <dbReference type="NCBI Taxonomy" id="43989"/>
    <lineage>
        <taxon>Bacteria</taxon>
        <taxon>Bacillati</taxon>
        <taxon>Cyanobacteriota</taxon>
        <taxon>Cyanophyceae</taxon>
        <taxon>Oscillatoriophycideae</taxon>
        <taxon>Chroococcales</taxon>
        <taxon>Aphanothecaceae</taxon>
        <taxon>Crocosphaera</taxon>
        <taxon>Crocosphaera subtropica</taxon>
    </lineage>
</organism>
<dbReference type="eggNOG" id="COG1569">
    <property type="taxonomic scope" value="Bacteria"/>
</dbReference>
<dbReference type="HOGENOM" id="CLU_116617_3_2_3"/>
<dbReference type="RefSeq" id="WP_009546175.1">
    <property type="nucleotide sequence ID" value="NC_010547.1"/>
</dbReference>
<evidence type="ECO:0000313" key="4">
    <source>
        <dbReference type="Proteomes" id="UP000001203"/>
    </source>
</evidence>
<evidence type="ECO:0000256" key="1">
    <source>
        <dbReference type="SAM" id="Coils"/>
    </source>
</evidence>
<protein>
    <recommendedName>
        <fullName evidence="2">PIN domain-containing protein</fullName>
    </recommendedName>
</protein>
<keyword evidence="1" id="KW-0175">Coiled coil</keyword>
<evidence type="ECO:0000259" key="2">
    <source>
        <dbReference type="SMART" id="SM00670"/>
    </source>
</evidence>
<dbReference type="EMBL" id="CP000807">
    <property type="protein sequence ID" value="ACB54411.1"/>
    <property type="molecule type" value="Genomic_DNA"/>
</dbReference>
<dbReference type="AlphaFoldDB" id="B1X2Q0"/>
<dbReference type="Gene3D" id="3.40.50.1010">
    <property type="entry name" value="5'-nuclease"/>
    <property type="match status" value="1"/>
</dbReference>
<dbReference type="SMART" id="SM00670">
    <property type="entry name" value="PINc"/>
    <property type="match status" value="1"/>
</dbReference>